<evidence type="ECO:0000256" key="1">
    <source>
        <dbReference type="ARBA" id="ARBA00004651"/>
    </source>
</evidence>
<feature type="transmembrane region" description="Helical" evidence="6">
    <location>
        <begin position="515"/>
        <end position="535"/>
    </location>
</feature>
<dbReference type="RefSeq" id="WP_110022994.1">
    <property type="nucleotide sequence ID" value="NZ_PDNZ01000003.1"/>
</dbReference>
<feature type="transmembrane region" description="Helical" evidence="6">
    <location>
        <begin position="345"/>
        <end position="362"/>
    </location>
</feature>
<keyword evidence="5 6" id="KW-0472">Membrane</keyword>
<feature type="transmembrane region" description="Helical" evidence="6">
    <location>
        <begin position="88"/>
        <end position="111"/>
    </location>
</feature>
<dbReference type="PANTHER" id="PTHR30250:SF26">
    <property type="entry name" value="PSMA PROTEIN"/>
    <property type="match status" value="1"/>
</dbReference>
<name>A0A317T7L7_9CHLB</name>
<gene>
    <name evidence="7" type="ORF">CR164_05910</name>
</gene>
<proteinExistence type="predicted"/>
<comment type="caution">
    <text evidence="7">The sequence shown here is derived from an EMBL/GenBank/DDBJ whole genome shotgun (WGS) entry which is preliminary data.</text>
</comment>
<dbReference type="AlphaFoldDB" id="A0A317T7L7"/>
<evidence type="ECO:0000256" key="4">
    <source>
        <dbReference type="ARBA" id="ARBA00022989"/>
    </source>
</evidence>
<keyword evidence="4 6" id="KW-1133">Transmembrane helix</keyword>
<feature type="transmembrane region" description="Helical" evidence="6">
    <location>
        <begin position="474"/>
        <end position="494"/>
    </location>
</feature>
<dbReference type="PANTHER" id="PTHR30250">
    <property type="entry name" value="PST FAMILY PREDICTED COLANIC ACID TRANSPORTER"/>
    <property type="match status" value="1"/>
</dbReference>
<feature type="transmembrane region" description="Helical" evidence="6">
    <location>
        <begin position="451"/>
        <end position="468"/>
    </location>
</feature>
<organism evidence="7 8">
    <name type="scientific">Prosthecochloris marina</name>
    <dbReference type="NCBI Taxonomy" id="2017681"/>
    <lineage>
        <taxon>Bacteria</taxon>
        <taxon>Pseudomonadati</taxon>
        <taxon>Chlorobiota</taxon>
        <taxon>Chlorobiia</taxon>
        <taxon>Chlorobiales</taxon>
        <taxon>Chlorobiaceae</taxon>
        <taxon>Prosthecochloris</taxon>
    </lineage>
</organism>
<evidence type="ECO:0000256" key="2">
    <source>
        <dbReference type="ARBA" id="ARBA00022475"/>
    </source>
</evidence>
<feature type="transmembrane region" description="Helical" evidence="6">
    <location>
        <begin position="314"/>
        <end position="333"/>
    </location>
</feature>
<dbReference type="Proteomes" id="UP000246278">
    <property type="component" value="Unassembled WGS sequence"/>
</dbReference>
<accession>A0A317T7L7</accession>
<dbReference type="GO" id="GO:0005886">
    <property type="term" value="C:plasma membrane"/>
    <property type="evidence" value="ECO:0007669"/>
    <property type="project" value="UniProtKB-SubCell"/>
</dbReference>
<evidence type="ECO:0000313" key="8">
    <source>
        <dbReference type="Proteomes" id="UP000246278"/>
    </source>
</evidence>
<feature type="transmembrane region" description="Helical" evidence="6">
    <location>
        <begin position="418"/>
        <end position="439"/>
    </location>
</feature>
<evidence type="ECO:0000313" key="7">
    <source>
        <dbReference type="EMBL" id="PWW82518.1"/>
    </source>
</evidence>
<reference evidence="8" key="1">
    <citation type="submission" date="2017-10" db="EMBL/GenBank/DDBJ databases">
        <authorList>
            <person name="Gaisin V.A."/>
            <person name="Rysina M.S."/>
            <person name="Grouzdev D.S."/>
        </authorList>
    </citation>
    <scope>NUCLEOTIDE SEQUENCE [LARGE SCALE GENOMIC DNA]</scope>
    <source>
        <strain evidence="8">V1</strain>
    </source>
</reference>
<keyword evidence="2" id="KW-1003">Cell membrane</keyword>
<evidence type="ECO:0000256" key="6">
    <source>
        <dbReference type="SAM" id="Phobius"/>
    </source>
</evidence>
<sequence>MDLNSSIQQKMAGNALSGMIATGIYLVSRLILTPFILNYLTLAEFGLWSLCFIILSYASMGGFGINSTYIRYTARYLAEGRQSEIGRLLSTGIACMLVFSLLFILLLYLFMPLIHDIFQIDKAQQPIATSIFLGTAAVFSLELTLGGFRFIINGLHEIAKEKTITTFAGLAEVAAIIAFLLLGTGIMGLLYAYTLRVILETWSCWQVTRRLLPGIRLSPRLINHEHFRLFFVFGGKVQALGAAGIFLTALDRIFVTAISGLAAVGMFEIGRKLPFTAKKISESAFGPFLPTAAHLDASWEKESHDSPAKRSRNYLHITFFIFTAGAVPTLFLPSVNRMLPIPAESLAPLLVIVSIILFIPLRKKHRHGERLSKGELRMLYLNGLRYTNLVSITTFAFLIAAATPLINAWVGPGYNEAILLMIFISLAYTMQLSTGPGNLIFRGIDRNGREFEYLLTQLVLVLLWLPSATASYGLAGAAAALAASSSASAIFFFWRSNYTFQISLKELTGHTIIPALVPLIPAAGIYIATLAVPSGSRIETILIALGYAILYIAVTLTILWYTVLNADEKQRAADLLPVFSASKRKP</sequence>
<feature type="transmembrane region" description="Helical" evidence="6">
    <location>
        <begin position="45"/>
        <end position="67"/>
    </location>
</feature>
<feature type="transmembrane region" description="Helical" evidence="6">
    <location>
        <begin position="131"/>
        <end position="152"/>
    </location>
</feature>
<protein>
    <submittedName>
        <fullName evidence="7">Polysaccharide biosynthesis protein</fullName>
    </submittedName>
</protein>
<feature type="transmembrane region" description="Helical" evidence="6">
    <location>
        <begin position="383"/>
        <end position="406"/>
    </location>
</feature>
<dbReference type="InterPro" id="IPR050833">
    <property type="entry name" value="Poly_Biosynth_Transport"/>
</dbReference>
<feature type="transmembrane region" description="Helical" evidence="6">
    <location>
        <begin position="12"/>
        <end position="39"/>
    </location>
</feature>
<keyword evidence="8" id="KW-1185">Reference proteome</keyword>
<dbReference type="OrthoDB" id="5751261at2"/>
<comment type="subcellular location">
    <subcellularLocation>
        <location evidence="1">Cell membrane</location>
        <topology evidence="1">Multi-pass membrane protein</topology>
    </subcellularLocation>
</comment>
<dbReference type="EMBL" id="PDNZ01000003">
    <property type="protein sequence ID" value="PWW82518.1"/>
    <property type="molecule type" value="Genomic_DNA"/>
</dbReference>
<evidence type="ECO:0000256" key="5">
    <source>
        <dbReference type="ARBA" id="ARBA00023136"/>
    </source>
</evidence>
<evidence type="ECO:0000256" key="3">
    <source>
        <dbReference type="ARBA" id="ARBA00022692"/>
    </source>
</evidence>
<keyword evidence="3 6" id="KW-0812">Transmembrane</keyword>
<feature type="transmembrane region" description="Helical" evidence="6">
    <location>
        <begin position="541"/>
        <end position="561"/>
    </location>
</feature>